<dbReference type="PANTHER" id="PTHR40050:SF1">
    <property type="entry name" value="INNER SPORE COAT PROTEIN H"/>
    <property type="match status" value="1"/>
</dbReference>
<name>A0A8J7LN66_9FLAO</name>
<evidence type="ECO:0000313" key="1">
    <source>
        <dbReference type="EMBL" id="MBJ6367483.1"/>
    </source>
</evidence>
<keyword evidence="1" id="KW-0808">Transferase</keyword>
<dbReference type="RefSeq" id="WP_199114138.1">
    <property type="nucleotide sequence ID" value="NZ_JAELVQ010000004.1"/>
</dbReference>
<dbReference type="PANTHER" id="PTHR40050">
    <property type="entry name" value="INNER SPORE COAT PROTEIN H"/>
    <property type="match status" value="1"/>
</dbReference>
<comment type="caution">
    <text evidence="1">The sequence shown here is derived from an EMBL/GenBank/DDBJ whole genome shotgun (WGS) entry which is preliminary data.</text>
</comment>
<dbReference type="Pfam" id="PF08757">
    <property type="entry name" value="CotH"/>
    <property type="match status" value="1"/>
</dbReference>
<dbReference type="AlphaFoldDB" id="A0A8J7LN66"/>
<reference evidence="1" key="1">
    <citation type="submission" date="2020-12" db="EMBL/GenBank/DDBJ databases">
        <title>Snuella sp. nov., isolated from sediment in Incheon.</title>
        <authorList>
            <person name="Kim W."/>
        </authorList>
    </citation>
    <scope>NUCLEOTIDE SEQUENCE</scope>
    <source>
        <strain evidence="1">CAU 1569</strain>
    </source>
</reference>
<dbReference type="InterPro" id="IPR014867">
    <property type="entry name" value="Spore_coat_CotH_CotH2/3/7"/>
</dbReference>
<accession>A0A8J7LN66</accession>
<proteinExistence type="predicted"/>
<sequence>MKQKLQCYKLLVLGCIFLQILGCEKDNVSEDVVSNETTEQESIDYVPKVKINTHGSTIIDEPKINASIEIDELGTITFKGNIGIELRGATSQSFPKKSYGFETWDANNNDLNVSFLGFPEEEDWILQGPYSDKTLFRNVLMYDLSREMGRYASKTLFVELYINNTNQGIYVLMEKLKRDKNRIAVNKLNPDENTGEGVTGGYILKIDKLAGSNLGSGYNEANSFKSEHVSVNTSGGQDVYFLYEYPKPEYITPEQKTYIKTYVNQFEDALASNAFKDTQLGYAAYIDTASFIDFLLLNELANNVDAYRLSTFMSKDINGKLKMGPIWDFNLGLGNADYCNGDKTNTWAYQFNDHCPQYGNVPFWWGRLLQDPAFVSQLKARWNELRGSTLSESFISSKIEGYVTLLKTSGALDSNFQIWNVMGTYVWPNSFVGSDYNDEVNFLKQWIHERLLWMDGAIQNL</sequence>
<dbReference type="EMBL" id="JAELVQ010000004">
    <property type="protein sequence ID" value="MBJ6367483.1"/>
    <property type="molecule type" value="Genomic_DNA"/>
</dbReference>
<gene>
    <name evidence="1" type="ORF">JF259_05210</name>
</gene>
<organism evidence="1 2">
    <name type="scientific">Snuella sedimenti</name>
    <dbReference type="NCBI Taxonomy" id="2798802"/>
    <lineage>
        <taxon>Bacteria</taxon>
        <taxon>Pseudomonadati</taxon>
        <taxon>Bacteroidota</taxon>
        <taxon>Flavobacteriia</taxon>
        <taxon>Flavobacteriales</taxon>
        <taxon>Flavobacteriaceae</taxon>
        <taxon>Snuella</taxon>
    </lineage>
</organism>
<keyword evidence="1" id="KW-0418">Kinase</keyword>
<dbReference type="Proteomes" id="UP000610931">
    <property type="component" value="Unassembled WGS sequence"/>
</dbReference>
<dbReference type="GO" id="GO:0016301">
    <property type="term" value="F:kinase activity"/>
    <property type="evidence" value="ECO:0007669"/>
    <property type="project" value="UniProtKB-KW"/>
</dbReference>
<evidence type="ECO:0000313" key="2">
    <source>
        <dbReference type="Proteomes" id="UP000610931"/>
    </source>
</evidence>
<keyword evidence="2" id="KW-1185">Reference proteome</keyword>
<protein>
    <submittedName>
        <fullName evidence="1">CotH kinase family protein</fullName>
    </submittedName>
</protein>